<dbReference type="EMBL" id="JPMX01000127">
    <property type="protein sequence ID" value="KGH43978.1"/>
    <property type="molecule type" value="Genomic_DNA"/>
</dbReference>
<keyword evidence="1" id="KW-1133">Transmembrane helix</keyword>
<dbReference type="AlphaFoldDB" id="A0A098Y1P6"/>
<organism evidence="2 3">
    <name type="scientific">Modestobacter caceresii</name>
    <dbReference type="NCBI Taxonomy" id="1522368"/>
    <lineage>
        <taxon>Bacteria</taxon>
        <taxon>Bacillati</taxon>
        <taxon>Actinomycetota</taxon>
        <taxon>Actinomycetes</taxon>
        <taxon>Geodermatophilales</taxon>
        <taxon>Geodermatophilaceae</taxon>
        <taxon>Modestobacter</taxon>
    </lineage>
</organism>
<keyword evidence="1" id="KW-0812">Transmembrane</keyword>
<evidence type="ECO:0000256" key="1">
    <source>
        <dbReference type="SAM" id="Phobius"/>
    </source>
</evidence>
<keyword evidence="3" id="KW-1185">Reference proteome</keyword>
<feature type="transmembrane region" description="Helical" evidence="1">
    <location>
        <begin position="180"/>
        <end position="201"/>
    </location>
</feature>
<comment type="caution">
    <text evidence="2">The sequence shown here is derived from an EMBL/GenBank/DDBJ whole genome shotgun (WGS) entry which is preliminary data.</text>
</comment>
<feature type="transmembrane region" description="Helical" evidence="1">
    <location>
        <begin position="63"/>
        <end position="88"/>
    </location>
</feature>
<feature type="transmembrane region" description="Helical" evidence="1">
    <location>
        <begin position="122"/>
        <end position="143"/>
    </location>
</feature>
<dbReference type="Proteomes" id="UP000029713">
    <property type="component" value="Unassembled WGS sequence"/>
</dbReference>
<keyword evidence="1" id="KW-0472">Membrane</keyword>
<name>A0A098Y1P6_9ACTN</name>
<sequence length="218" mass="20911">MPSAVLDAPRATPAVAPATARPVRLPATVAAAGGLSVLEALALLAFGLTSLEGVFGSGVRPSGWLVAVTLLLLAAWVVLCAGGGAGLVDGAGRLLLVAVAVGEIALLVVLCAVGLVGANGVLLVAIGPIGGLPVPALALLGLAVPTGKLLLASAPSALAWVAAGGRPRPARRAPVVEHRVLRGVTVAGIGLALAAVALVGVPAGDVPTPSTVAVTDAP</sequence>
<dbReference type="RefSeq" id="WP_036341002.1">
    <property type="nucleotide sequence ID" value="NZ_JPMX01000127.1"/>
</dbReference>
<dbReference type="STRING" id="1522368.IN07_23355"/>
<protein>
    <submittedName>
        <fullName evidence="2">Uncharacterized protein</fullName>
    </submittedName>
</protein>
<gene>
    <name evidence="2" type="ORF">IN07_23355</name>
</gene>
<feature type="transmembrane region" description="Helical" evidence="1">
    <location>
        <begin position="94"/>
        <end position="115"/>
    </location>
</feature>
<reference evidence="2 3" key="1">
    <citation type="submission" date="2014-07" db="EMBL/GenBank/DDBJ databases">
        <title>Biosystematic studies on Modestobacter strains isolated from extreme hyper-arid desert soil and from historic building.</title>
        <authorList>
            <person name="Bukarasam K."/>
            <person name="Bull A."/>
            <person name="Girard G."/>
            <person name="van Wezel G."/>
            <person name="Goodfellow M."/>
        </authorList>
    </citation>
    <scope>NUCLEOTIDE SEQUENCE [LARGE SCALE GENOMIC DNA]</scope>
    <source>
        <strain evidence="2 3">KNN45-2b</strain>
    </source>
</reference>
<feature type="transmembrane region" description="Helical" evidence="1">
    <location>
        <begin position="29"/>
        <end position="51"/>
    </location>
</feature>
<evidence type="ECO:0000313" key="2">
    <source>
        <dbReference type="EMBL" id="KGH43978.1"/>
    </source>
</evidence>
<proteinExistence type="predicted"/>
<evidence type="ECO:0000313" key="3">
    <source>
        <dbReference type="Proteomes" id="UP000029713"/>
    </source>
</evidence>
<accession>A0A098Y1P6</accession>